<feature type="compositionally biased region" description="Basic and acidic residues" evidence="1">
    <location>
        <begin position="325"/>
        <end position="336"/>
    </location>
</feature>
<feature type="region of interest" description="Disordered" evidence="1">
    <location>
        <begin position="306"/>
        <end position="336"/>
    </location>
</feature>
<dbReference type="CDD" id="cd06222">
    <property type="entry name" value="RNase_H_like"/>
    <property type="match status" value="1"/>
</dbReference>
<keyword evidence="5" id="KW-1185">Reference proteome</keyword>
<dbReference type="PANTHER" id="PTHR34146">
    <property type="entry name" value="POLYNUCLEOTIDYL TRANSFERASE, RIBONUCLEASE H-LIKE SUPERFAMILY PROTEIN-RELATED"/>
    <property type="match status" value="1"/>
</dbReference>
<evidence type="ECO:0000256" key="1">
    <source>
        <dbReference type="SAM" id="MobiDB-lite"/>
    </source>
</evidence>
<evidence type="ECO:0008006" key="6">
    <source>
        <dbReference type="Google" id="ProtNLM"/>
    </source>
</evidence>
<dbReference type="Pfam" id="PF14111">
    <property type="entry name" value="DUF4283"/>
    <property type="match status" value="1"/>
</dbReference>
<name>A0ABQ8EMF4_BRANA</name>
<dbReference type="InterPro" id="IPR025558">
    <property type="entry name" value="DUF4283"/>
</dbReference>
<feature type="compositionally biased region" description="Low complexity" evidence="1">
    <location>
        <begin position="306"/>
        <end position="319"/>
    </location>
</feature>
<dbReference type="Proteomes" id="UP000824890">
    <property type="component" value="Unassembled WGS sequence"/>
</dbReference>
<dbReference type="SUPFAM" id="SSF53098">
    <property type="entry name" value="Ribonuclease H-like"/>
    <property type="match status" value="1"/>
</dbReference>
<evidence type="ECO:0000259" key="2">
    <source>
        <dbReference type="Pfam" id="PF13456"/>
    </source>
</evidence>
<organism evidence="4 5">
    <name type="scientific">Brassica napus</name>
    <name type="common">Rape</name>
    <dbReference type="NCBI Taxonomy" id="3708"/>
    <lineage>
        <taxon>Eukaryota</taxon>
        <taxon>Viridiplantae</taxon>
        <taxon>Streptophyta</taxon>
        <taxon>Embryophyta</taxon>
        <taxon>Tracheophyta</taxon>
        <taxon>Spermatophyta</taxon>
        <taxon>Magnoliopsida</taxon>
        <taxon>eudicotyledons</taxon>
        <taxon>Gunneridae</taxon>
        <taxon>Pentapetalae</taxon>
        <taxon>rosids</taxon>
        <taxon>malvids</taxon>
        <taxon>Brassicales</taxon>
        <taxon>Brassicaceae</taxon>
        <taxon>Brassiceae</taxon>
        <taxon>Brassica</taxon>
    </lineage>
</organism>
<protein>
    <recommendedName>
        <fullName evidence="6">RNase H type-1 domain-containing protein</fullName>
    </recommendedName>
</protein>
<proteinExistence type="predicted"/>
<dbReference type="PANTHER" id="PTHR34146:SF3">
    <property type="entry name" value="POLYNUCLEOTIDYL TRANSFERASE, RIBONUCLEASE H-LIKE SUPERFAMILY PROTEIN"/>
    <property type="match status" value="1"/>
</dbReference>
<feature type="domain" description="RNase H type-1" evidence="2">
    <location>
        <begin position="428"/>
        <end position="546"/>
    </location>
</feature>
<sequence length="560" mass="62919">MQSSDENMDPSEGVYQHIDSTKEIWKALQDMTLGSDRDRWSIHEHAREVFQKDHRTCLVAMGLNPYHQNPAGLKVALPRAWQLTGKVESQINNNGTVNFYFESEHHILMVMEKAPYTYRGWLVALDIWSNQSKPDFLRTIPFKVKILNLPNMYRRPEIVWSIGSKLGHVKEVLIIEPTVNRAAEVSVKIDFNVDHPIILTKKVEIFTNTPPADLSFRYTEVLHHLGSLRHEFEACEGATLLTQRQMRLLDTGTNPYVTAEERSTAIQQYLASRKEGETSRNTAATQTMEEEATVGFITPAGTGVMSSAPTSSTALPAPADLTDDQGTKRKATEEADEERYLKDKPRLLVGDFNDIKNGEKKGGIIRSNGASLESRMQNVSEGDIYTIIKRFRSALSLWRSKHNTNSGKIINQLKEQIQNVYEAPSPADKAGIGWSLYSKEGILRLQGSSAIEATTSPLVAEAMAILLAVQQLNCTGYNNVAVLGDSLQLFKCLNHTETDVGKRDAIFNEATPIVADILALSHLNRFCFQWVPRNVVQYADHLANRARCSMQEYIVTWLQT</sequence>
<dbReference type="Pfam" id="PF13456">
    <property type="entry name" value="RVT_3"/>
    <property type="match status" value="1"/>
</dbReference>
<accession>A0ABQ8EMF4</accession>
<dbReference type="EMBL" id="JAGKQM010000001">
    <property type="protein sequence ID" value="KAH0942746.1"/>
    <property type="molecule type" value="Genomic_DNA"/>
</dbReference>
<evidence type="ECO:0000313" key="5">
    <source>
        <dbReference type="Proteomes" id="UP000824890"/>
    </source>
</evidence>
<dbReference type="InterPro" id="IPR002156">
    <property type="entry name" value="RNaseH_domain"/>
</dbReference>
<evidence type="ECO:0000313" key="4">
    <source>
        <dbReference type="EMBL" id="KAH0942746.1"/>
    </source>
</evidence>
<gene>
    <name evidence="4" type="ORF">HID58_002383</name>
</gene>
<comment type="caution">
    <text evidence="4">The sequence shown here is derived from an EMBL/GenBank/DDBJ whole genome shotgun (WGS) entry which is preliminary data.</text>
</comment>
<reference evidence="4 5" key="1">
    <citation type="submission" date="2021-05" db="EMBL/GenBank/DDBJ databases">
        <title>Genome Assembly of Synthetic Allotetraploid Brassica napus Reveals Homoeologous Exchanges between Subgenomes.</title>
        <authorList>
            <person name="Davis J.T."/>
        </authorList>
    </citation>
    <scope>NUCLEOTIDE SEQUENCE [LARGE SCALE GENOMIC DNA]</scope>
    <source>
        <strain evidence="5">cv. Da-Ae</strain>
        <tissue evidence="4">Seedling</tissue>
    </source>
</reference>
<dbReference type="Gene3D" id="3.30.420.10">
    <property type="entry name" value="Ribonuclease H-like superfamily/Ribonuclease H"/>
    <property type="match status" value="1"/>
</dbReference>
<feature type="domain" description="DUF4283" evidence="3">
    <location>
        <begin position="54"/>
        <end position="134"/>
    </location>
</feature>
<dbReference type="InterPro" id="IPR036397">
    <property type="entry name" value="RNaseH_sf"/>
</dbReference>
<evidence type="ECO:0000259" key="3">
    <source>
        <dbReference type="Pfam" id="PF14111"/>
    </source>
</evidence>
<dbReference type="InterPro" id="IPR044730">
    <property type="entry name" value="RNase_H-like_dom_plant"/>
</dbReference>
<dbReference type="InterPro" id="IPR012337">
    <property type="entry name" value="RNaseH-like_sf"/>
</dbReference>